<organism evidence="2 3">
    <name type="scientific">Vitrella brassicaformis (strain CCMP3155)</name>
    <dbReference type="NCBI Taxonomy" id="1169540"/>
    <lineage>
        <taxon>Eukaryota</taxon>
        <taxon>Sar</taxon>
        <taxon>Alveolata</taxon>
        <taxon>Colpodellida</taxon>
        <taxon>Vitrellaceae</taxon>
        <taxon>Vitrella</taxon>
    </lineage>
</organism>
<accession>A0A0G4FJR5</accession>
<name>A0A0G4FJR5_VITBC</name>
<feature type="compositionally biased region" description="Acidic residues" evidence="1">
    <location>
        <begin position="451"/>
        <end position="460"/>
    </location>
</feature>
<reference evidence="2 3" key="1">
    <citation type="submission" date="2014-11" db="EMBL/GenBank/DDBJ databases">
        <authorList>
            <person name="Zhu J."/>
            <person name="Qi W."/>
            <person name="Song R."/>
        </authorList>
    </citation>
    <scope>NUCLEOTIDE SEQUENCE [LARGE SCALE GENOMIC DNA]</scope>
</reference>
<dbReference type="Proteomes" id="UP000041254">
    <property type="component" value="Unassembled WGS sequence"/>
</dbReference>
<dbReference type="VEuPathDB" id="CryptoDB:Vbra_104"/>
<feature type="region of interest" description="Disordered" evidence="1">
    <location>
        <begin position="433"/>
        <end position="460"/>
    </location>
</feature>
<keyword evidence="3" id="KW-1185">Reference proteome</keyword>
<sequence>MDVDNLDNLRAGLETAGRAASLVVADVLRELNVNPDGSDKFGDIREALEDSWSEGGNQSLGQLRISSSHKIGSPDGGQSLTPERILQMATKGQELGQWSIDYFQEFSHIMLMGSADGDSWLLLETAQTGAMIGPDRIKRVVKDKKGSELWLLAECIILPFSPVPGHWAVAFLYRPWLMLQYKQRKWMVPSVELPNPFKDTKEGNNIYAQMKRIRRQMTGPDEGASLLSCCDSNSEEYTHAYTRTCTRRDIHAQLAVFVCQDADSAIETSSKFMEMRTKLLERFRLEFELLRGHAREPEQWRLGEDVLTSGLIVSPQQTLPDCGVFVICAIMTVMLLGVRHNVAAIRALLSQFVHPYRVGEHIKKPPKKPKSLPCHWVHNHQIVQNKRKDLALALCMISAWNLLHSAERNESNWNMIKGLLTNHLDDVWQIGAQKKRRTGKQQGAKPHTEGEGEGEGEEER</sequence>
<evidence type="ECO:0000256" key="1">
    <source>
        <dbReference type="SAM" id="MobiDB-lite"/>
    </source>
</evidence>
<evidence type="ECO:0000313" key="2">
    <source>
        <dbReference type="EMBL" id="CEM13940.1"/>
    </source>
</evidence>
<dbReference type="InParanoid" id="A0A0G4FJR5"/>
<dbReference type="EMBL" id="CDMY01000449">
    <property type="protein sequence ID" value="CEM13940.1"/>
    <property type="molecule type" value="Genomic_DNA"/>
</dbReference>
<protein>
    <submittedName>
        <fullName evidence="2">Uncharacterized protein</fullName>
    </submittedName>
</protein>
<proteinExistence type="predicted"/>
<evidence type="ECO:0000313" key="3">
    <source>
        <dbReference type="Proteomes" id="UP000041254"/>
    </source>
</evidence>
<gene>
    <name evidence="2" type="ORF">Vbra_104</name>
</gene>
<dbReference type="AlphaFoldDB" id="A0A0G4FJR5"/>